<feature type="transmembrane region" description="Helical" evidence="1">
    <location>
        <begin position="178"/>
        <end position="204"/>
    </location>
</feature>
<name>A0A182MP42_9DIPT</name>
<keyword evidence="1" id="KW-0812">Transmembrane</keyword>
<evidence type="ECO:0000313" key="3">
    <source>
        <dbReference type="Proteomes" id="UP000075883"/>
    </source>
</evidence>
<evidence type="ECO:0000256" key="1">
    <source>
        <dbReference type="SAM" id="Phobius"/>
    </source>
</evidence>
<keyword evidence="1" id="KW-1133">Transmembrane helix</keyword>
<feature type="transmembrane region" description="Helical" evidence="1">
    <location>
        <begin position="491"/>
        <end position="516"/>
    </location>
</feature>
<dbReference type="Proteomes" id="UP000075883">
    <property type="component" value="Unassembled WGS sequence"/>
</dbReference>
<keyword evidence="1" id="KW-0472">Membrane</keyword>
<evidence type="ECO:0000313" key="2">
    <source>
        <dbReference type="EnsemblMetazoa" id="ACUA022954-PA"/>
    </source>
</evidence>
<protein>
    <recommendedName>
        <fullName evidence="4">Gustatory receptor</fullName>
    </recommendedName>
</protein>
<feature type="transmembrane region" description="Helical" evidence="1">
    <location>
        <begin position="153"/>
        <end position="172"/>
    </location>
</feature>
<feature type="transmembrane region" description="Helical" evidence="1">
    <location>
        <begin position="97"/>
        <end position="116"/>
    </location>
</feature>
<feature type="transmembrane region" description="Helical" evidence="1">
    <location>
        <begin position="464"/>
        <end position="485"/>
    </location>
</feature>
<keyword evidence="3" id="KW-1185">Reference proteome</keyword>
<reference evidence="3" key="1">
    <citation type="submission" date="2013-09" db="EMBL/GenBank/DDBJ databases">
        <title>The Genome Sequence of Anopheles culicifacies species A.</title>
        <authorList>
            <consortium name="The Broad Institute Genomics Platform"/>
            <person name="Neafsey D.E."/>
            <person name="Besansky N."/>
            <person name="Howell P."/>
            <person name="Walton C."/>
            <person name="Young S.K."/>
            <person name="Zeng Q."/>
            <person name="Gargeya S."/>
            <person name="Fitzgerald M."/>
            <person name="Haas B."/>
            <person name="Abouelleil A."/>
            <person name="Allen A.W."/>
            <person name="Alvarado L."/>
            <person name="Arachchi H.M."/>
            <person name="Berlin A.M."/>
            <person name="Chapman S.B."/>
            <person name="Gainer-Dewar J."/>
            <person name="Goldberg J."/>
            <person name="Griggs A."/>
            <person name="Gujja S."/>
            <person name="Hansen M."/>
            <person name="Howarth C."/>
            <person name="Imamovic A."/>
            <person name="Ireland A."/>
            <person name="Larimer J."/>
            <person name="McCowan C."/>
            <person name="Murphy C."/>
            <person name="Pearson M."/>
            <person name="Poon T.W."/>
            <person name="Priest M."/>
            <person name="Roberts A."/>
            <person name="Saif S."/>
            <person name="Shea T."/>
            <person name="Sisk P."/>
            <person name="Sykes S."/>
            <person name="Wortman J."/>
            <person name="Nusbaum C."/>
            <person name="Birren B."/>
        </authorList>
    </citation>
    <scope>NUCLEOTIDE SEQUENCE [LARGE SCALE GENOMIC DNA]</scope>
    <source>
        <strain evidence="3">A-37</strain>
    </source>
</reference>
<feature type="transmembrane region" description="Helical" evidence="1">
    <location>
        <begin position="357"/>
        <end position="378"/>
    </location>
</feature>
<feature type="transmembrane region" description="Helical" evidence="1">
    <location>
        <begin position="390"/>
        <end position="408"/>
    </location>
</feature>
<dbReference type="EMBL" id="AXCM01005027">
    <property type="status" value="NOT_ANNOTATED_CDS"/>
    <property type="molecule type" value="Genomic_DNA"/>
</dbReference>
<feature type="transmembrane region" description="Helical" evidence="1">
    <location>
        <begin position="659"/>
        <end position="680"/>
    </location>
</feature>
<feature type="transmembrane region" description="Helical" evidence="1">
    <location>
        <begin position="66"/>
        <end position="85"/>
    </location>
</feature>
<dbReference type="STRING" id="139723.A0A182MP42"/>
<feature type="transmembrane region" description="Helical" evidence="1">
    <location>
        <begin position="25"/>
        <end position="45"/>
    </location>
</feature>
<dbReference type="EnsemblMetazoa" id="ACUA022954-RA">
    <property type="protein sequence ID" value="ACUA022954-PA"/>
    <property type="gene ID" value="ACUA022954"/>
</dbReference>
<feature type="transmembrane region" description="Helical" evidence="1">
    <location>
        <begin position="245"/>
        <end position="267"/>
    </location>
</feature>
<dbReference type="VEuPathDB" id="VectorBase:ACUA022954"/>
<organism evidence="2 3">
    <name type="scientific">Anopheles culicifacies</name>
    <dbReference type="NCBI Taxonomy" id="139723"/>
    <lineage>
        <taxon>Eukaryota</taxon>
        <taxon>Metazoa</taxon>
        <taxon>Ecdysozoa</taxon>
        <taxon>Arthropoda</taxon>
        <taxon>Hexapoda</taxon>
        <taxon>Insecta</taxon>
        <taxon>Pterygota</taxon>
        <taxon>Neoptera</taxon>
        <taxon>Endopterygota</taxon>
        <taxon>Diptera</taxon>
        <taxon>Nematocera</taxon>
        <taxon>Culicoidea</taxon>
        <taxon>Culicidae</taxon>
        <taxon>Anophelinae</taxon>
        <taxon>Anopheles</taxon>
        <taxon>culicifacies species complex</taxon>
    </lineage>
</organism>
<feature type="transmembrane region" description="Helical" evidence="1">
    <location>
        <begin position="686"/>
        <end position="708"/>
    </location>
</feature>
<sequence>MELYASVLIVSYRQMTQGCPTHCVLVTPLVEGMQVLNIFHALFITNVRMVRLKNHTIGYKIARAQLQLLLPLFAILTLAFLNPWVTPSKQCTTCLNWFTIIGRLLSTLVVVVFLIFDNFWQRHKLQALLQKLPVSGMLALGKKWKFSVKHLQLSMLLLCNILTVMELLYNLYRNHSYLYIWGVFSSVLIEHYILLNALLCQLLAETLAKAYEALRHILLVQPFTIVINEMVILEQCKDQLSDVLGVKLLLVLLHLLFNVSFCTYDILQKVLSQVHFNYILRLMIIAVQETVMLYALCFYYSMLELKFWPAFLSSRYVKLLNLIDYKDRQKLDTILSLGSVLESFKQQFASIFGLMELFHLLNIFVTCSVETYIVLYVVDVDLTLLSVAMNLYTAVAYVLSFLISTYAYGLVNLKDHDTHSNGMEELKFFNVFNYCFVSPTYLHYDPQTGRYVVRSRNVYRNVTLLTVIVTSGLVSASVLMLEFLLDRIGSVMGAIAIILHAVRLLVMVPLILWTLFYNRKLVHECTFALTIVEEKHNRLNLTWNRRKMVQLLSVQISSVVAVLLSAIAVHSNVSWRIERLRKIHYVYNICAITFLEFITLMHLMLAQCWTLFISHHIEELVWLVKGNKPLEVLHNVLTLWDKLQYFKQSIASTFGVMNVLHTLDALVTCAVETFTIFYIFELGLGIEGAFLSIATLILYSGSFYAFTYAHDRVKTKQSPKGATARRKHVLRNTLLLTGTVTIVSYLGLLQTFNNFRQMMRTVTEIVLLLKYTINGAIIKSELVHCALPISLIDGKTY</sequence>
<feature type="transmembrane region" description="Helical" evidence="1">
    <location>
        <begin position="216"/>
        <end position="233"/>
    </location>
</feature>
<proteinExistence type="predicted"/>
<evidence type="ECO:0008006" key="4">
    <source>
        <dbReference type="Google" id="ProtNLM"/>
    </source>
</evidence>
<feature type="transmembrane region" description="Helical" evidence="1">
    <location>
        <begin position="729"/>
        <end position="748"/>
    </location>
</feature>
<reference evidence="2" key="2">
    <citation type="submission" date="2020-05" db="UniProtKB">
        <authorList>
            <consortium name="EnsemblMetazoa"/>
        </authorList>
    </citation>
    <scope>IDENTIFICATION</scope>
    <source>
        <strain evidence="2">A-37</strain>
    </source>
</reference>
<feature type="transmembrane region" description="Helical" evidence="1">
    <location>
        <begin position="279"/>
        <end position="302"/>
    </location>
</feature>
<dbReference type="AlphaFoldDB" id="A0A182MP42"/>
<feature type="transmembrane region" description="Helical" evidence="1">
    <location>
        <begin position="585"/>
        <end position="605"/>
    </location>
</feature>
<accession>A0A182MP42</accession>
<feature type="transmembrane region" description="Helical" evidence="1">
    <location>
        <begin position="551"/>
        <end position="573"/>
    </location>
</feature>